<dbReference type="CDD" id="cd05324">
    <property type="entry name" value="carb_red_PTCR-like_SDR_c"/>
    <property type="match status" value="1"/>
</dbReference>
<dbReference type="Pfam" id="PF00106">
    <property type="entry name" value="adh_short"/>
    <property type="match status" value="1"/>
</dbReference>
<name>A0AAW2CMB6_9ROSI</name>
<dbReference type="EMBL" id="JAZDWU010000006">
    <property type="protein sequence ID" value="KAK9999158.1"/>
    <property type="molecule type" value="Genomic_DNA"/>
</dbReference>
<evidence type="ECO:0000256" key="2">
    <source>
        <dbReference type="ARBA" id="ARBA00022857"/>
    </source>
</evidence>
<dbReference type="AlphaFoldDB" id="A0AAW2CMB6"/>
<sequence>MAQIYLPLIKRQGPKLLHCPSTPTPKLSVTVTPLPPTYLTKSLPLISILKAAVSPLQRVEIITDYSSYYPSRGLNLKAIRNQERSSSRHPSIAEMESSGKHAAERYAVVTGSNKGIGLETVRQLASQGVKVVLTARNEKRGMEALQSLHESGLSNVVFHQLDVLDPVSINSLANFIQENFGRLDILVNNAGASGVVVDEEGLKALNIDPSAWLSGEAYKLIELHGVIKTNYEKAEECLNVNYYGVKRVTEALLPLLQLSPAGARIVNVSSLRSELKRIPGEHIRKELSDIETLTEERVEAVLRRFLHDLKENALEDNGWALMLPAYSISKVTLNAYTRILAKKFPNMCINCVHPGYVKTDINWNTGIMTVEEGARGPVMLALLPDGGPNGCYFDRTEVADKFIKIKTVILMHALFRPISVTTTSMQLSGQAYKLIELHGVIKTNYEKAEECLNTNYHGVRRVTEALLPLLQLSPAGARIVNVSSLRSELKRIPGEHIRKELSDVETLTEERVEVVIRRFLHDLKENALEGNGWPLTVPAYGMSKVTLNAYTRILAKKFPNMCINCVHPGYVKTDINWNTGTIV</sequence>
<dbReference type="InterPro" id="IPR045313">
    <property type="entry name" value="CBR1-like"/>
</dbReference>
<dbReference type="SUPFAM" id="SSF51735">
    <property type="entry name" value="NAD(P)-binding Rossmann-fold domains"/>
    <property type="match status" value="2"/>
</dbReference>
<dbReference type="Proteomes" id="UP001459277">
    <property type="component" value="Unassembled WGS sequence"/>
</dbReference>
<dbReference type="PANTHER" id="PTHR43490:SF73">
    <property type="entry name" value="OS07G0685800 PROTEIN"/>
    <property type="match status" value="1"/>
</dbReference>
<dbReference type="PRINTS" id="PR00080">
    <property type="entry name" value="SDRFAMILY"/>
</dbReference>
<comment type="similarity">
    <text evidence="1">Belongs to the short-chain dehydrogenases/reductases (SDR) family.</text>
</comment>
<accession>A0AAW2CMB6</accession>
<reference evidence="4 5" key="1">
    <citation type="submission" date="2024-01" db="EMBL/GenBank/DDBJ databases">
        <title>A telomere-to-telomere, gap-free genome of sweet tea (Lithocarpus litseifolius).</title>
        <authorList>
            <person name="Zhou J."/>
        </authorList>
    </citation>
    <scope>NUCLEOTIDE SEQUENCE [LARGE SCALE GENOMIC DNA]</scope>
    <source>
        <strain evidence="4">Zhou-2022a</strain>
        <tissue evidence="4">Leaf</tissue>
    </source>
</reference>
<dbReference type="Gene3D" id="3.40.50.720">
    <property type="entry name" value="NAD(P)-binding Rossmann-like Domain"/>
    <property type="match status" value="2"/>
</dbReference>
<evidence type="ECO:0000313" key="4">
    <source>
        <dbReference type="EMBL" id="KAK9999158.1"/>
    </source>
</evidence>
<dbReference type="PANTHER" id="PTHR43490">
    <property type="entry name" value="(+)-NEOMENTHOL DEHYDROGENASE"/>
    <property type="match status" value="1"/>
</dbReference>
<dbReference type="GO" id="GO:0016616">
    <property type="term" value="F:oxidoreductase activity, acting on the CH-OH group of donors, NAD or NADP as acceptor"/>
    <property type="evidence" value="ECO:0007669"/>
    <property type="project" value="InterPro"/>
</dbReference>
<evidence type="ECO:0000313" key="5">
    <source>
        <dbReference type="Proteomes" id="UP001459277"/>
    </source>
</evidence>
<comment type="caution">
    <text evidence="4">The sequence shown here is derived from an EMBL/GenBank/DDBJ whole genome shotgun (WGS) entry which is preliminary data.</text>
</comment>
<protein>
    <submittedName>
        <fullName evidence="4">Uncharacterized protein</fullName>
    </submittedName>
</protein>
<evidence type="ECO:0000256" key="1">
    <source>
        <dbReference type="ARBA" id="ARBA00006484"/>
    </source>
</evidence>
<keyword evidence="2" id="KW-0521">NADP</keyword>
<keyword evidence="5" id="KW-1185">Reference proteome</keyword>
<evidence type="ECO:0000256" key="3">
    <source>
        <dbReference type="ARBA" id="ARBA00023002"/>
    </source>
</evidence>
<proteinExistence type="inferred from homology"/>
<dbReference type="GO" id="GO:0016020">
    <property type="term" value="C:membrane"/>
    <property type="evidence" value="ECO:0007669"/>
    <property type="project" value="TreeGrafter"/>
</dbReference>
<gene>
    <name evidence="4" type="ORF">SO802_018761</name>
</gene>
<dbReference type="InterPro" id="IPR036291">
    <property type="entry name" value="NAD(P)-bd_dom_sf"/>
</dbReference>
<dbReference type="FunFam" id="3.40.50.720:FF:000312">
    <property type="entry name" value="(+)-neomenthol dehydrogenase"/>
    <property type="match status" value="1"/>
</dbReference>
<organism evidence="4 5">
    <name type="scientific">Lithocarpus litseifolius</name>
    <dbReference type="NCBI Taxonomy" id="425828"/>
    <lineage>
        <taxon>Eukaryota</taxon>
        <taxon>Viridiplantae</taxon>
        <taxon>Streptophyta</taxon>
        <taxon>Embryophyta</taxon>
        <taxon>Tracheophyta</taxon>
        <taxon>Spermatophyta</taxon>
        <taxon>Magnoliopsida</taxon>
        <taxon>eudicotyledons</taxon>
        <taxon>Gunneridae</taxon>
        <taxon>Pentapetalae</taxon>
        <taxon>rosids</taxon>
        <taxon>fabids</taxon>
        <taxon>Fagales</taxon>
        <taxon>Fagaceae</taxon>
        <taxon>Lithocarpus</taxon>
    </lineage>
</organism>
<keyword evidence="3" id="KW-0560">Oxidoreductase</keyword>
<dbReference type="PRINTS" id="PR00081">
    <property type="entry name" value="GDHRDH"/>
</dbReference>
<dbReference type="InterPro" id="IPR002347">
    <property type="entry name" value="SDR_fam"/>
</dbReference>